<sequence length="56" mass="6019">MLLAPDRRPQKTVARAMIAVAMRDALFDKARVSARVSGVFLLVSIAMFAVVAMKAG</sequence>
<keyword evidence="1" id="KW-0812">Transmembrane</keyword>
<accession>A0A7X5F2J2</accession>
<dbReference type="AlphaFoldDB" id="A0A7X5F2J2"/>
<gene>
    <name evidence="2" type="ORF">GWI72_09535</name>
</gene>
<name>A0A7X5F2J2_9HYPH</name>
<reference evidence="2 3" key="1">
    <citation type="submission" date="2020-01" db="EMBL/GenBank/DDBJ databases">
        <authorList>
            <person name="Peng S.Y."/>
            <person name="Li J."/>
            <person name="Wang M."/>
            <person name="Wang L."/>
            <person name="Wang C.Q."/>
            <person name="Wang J.R."/>
        </authorList>
    </citation>
    <scope>NUCLEOTIDE SEQUENCE [LARGE SCALE GENOMIC DNA]</scope>
    <source>
        <strain evidence="2 3">XCT-53</strain>
    </source>
</reference>
<evidence type="ECO:0000256" key="1">
    <source>
        <dbReference type="SAM" id="Phobius"/>
    </source>
</evidence>
<organism evidence="2 3">
    <name type="scientific">Pannonibacter tanglangensis</name>
    <dbReference type="NCBI Taxonomy" id="2750084"/>
    <lineage>
        <taxon>Bacteria</taxon>
        <taxon>Pseudomonadati</taxon>
        <taxon>Pseudomonadota</taxon>
        <taxon>Alphaproteobacteria</taxon>
        <taxon>Hyphomicrobiales</taxon>
        <taxon>Stappiaceae</taxon>
        <taxon>Pannonibacter</taxon>
    </lineage>
</organism>
<dbReference type="EMBL" id="JAABLQ010000001">
    <property type="protein sequence ID" value="NBN78508.1"/>
    <property type="molecule type" value="Genomic_DNA"/>
</dbReference>
<proteinExistence type="predicted"/>
<evidence type="ECO:0000313" key="2">
    <source>
        <dbReference type="EMBL" id="NBN78508.1"/>
    </source>
</evidence>
<feature type="transmembrane region" description="Helical" evidence="1">
    <location>
        <begin position="32"/>
        <end position="53"/>
    </location>
</feature>
<comment type="caution">
    <text evidence="2">The sequence shown here is derived from an EMBL/GenBank/DDBJ whole genome shotgun (WGS) entry which is preliminary data.</text>
</comment>
<dbReference type="RefSeq" id="WP_161708487.1">
    <property type="nucleotide sequence ID" value="NZ_JAABLQ010000001.1"/>
</dbReference>
<keyword evidence="1" id="KW-0472">Membrane</keyword>
<keyword evidence="1" id="KW-1133">Transmembrane helix</keyword>
<keyword evidence="3" id="KW-1185">Reference proteome</keyword>
<protein>
    <submittedName>
        <fullName evidence="2">Uncharacterized protein</fullName>
    </submittedName>
</protein>
<dbReference type="Proteomes" id="UP000586722">
    <property type="component" value="Unassembled WGS sequence"/>
</dbReference>
<evidence type="ECO:0000313" key="3">
    <source>
        <dbReference type="Proteomes" id="UP000586722"/>
    </source>
</evidence>